<sequence length="173" mass="19327">PNGRRVHQRHEAPGAERWRQQGTATGGQDIVRRLRHHQAPVDRHGHGLPRPGAVLQQPRRVRGGQPVAPPRAHRRLRRLLRAALLHRQPGRPRWPALLRRGHATGLLPVQFRRHGRREEAQVRGPTPDEGQAAGLRTRARLGGAVYLSSSRSATPAYRATCSRTLGRTLGRCS</sequence>
<gene>
    <name evidence="2" type="ORF">BAE44_0020831</name>
</gene>
<accession>A0A1E5UZ34</accession>
<keyword evidence="3" id="KW-1185">Reference proteome</keyword>
<reference evidence="2 3" key="1">
    <citation type="submission" date="2016-09" db="EMBL/GenBank/DDBJ databases">
        <title>The draft genome of Dichanthelium oligosanthes: A C3 panicoid grass species.</title>
        <authorList>
            <person name="Studer A.J."/>
            <person name="Schnable J.C."/>
            <person name="Brutnell T.P."/>
        </authorList>
    </citation>
    <scope>NUCLEOTIDE SEQUENCE [LARGE SCALE GENOMIC DNA]</scope>
    <source>
        <strain evidence="3">cv. Kellogg 1175</strain>
        <tissue evidence="2">Leaf</tissue>
    </source>
</reference>
<comment type="caution">
    <text evidence="2">The sequence shown here is derived from an EMBL/GenBank/DDBJ whole genome shotgun (WGS) entry which is preliminary data.</text>
</comment>
<evidence type="ECO:0000313" key="3">
    <source>
        <dbReference type="Proteomes" id="UP000095767"/>
    </source>
</evidence>
<dbReference type="AlphaFoldDB" id="A0A1E5UZ34"/>
<organism evidence="2 3">
    <name type="scientific">Dichanthelium oligosanthes</name>
    <dbReference type="NCBI Taxonomy" id="888268"/>
    <lineage>
        <taxon>Eukaryota</taxon>
        <taxon>Viridiplantae</taxon>
        <taxon>Streptophyta</taxon>
        <taxon>Embryophyta</taxon>
        <taxon>Tracheophyta</taxon>
        <taxon>Spermatophyta</taxon>
        <taxon>Magnoliopsida</taxon>
        <taxon>Liliopsida</taxon>
        <taxon>Poales</taxon>
        <taxon>Poaceae</taxon>
        <taxon>PACMAD clade</taxon>
        <taxon>Panicoideae</taxon>
        <taxon>Panicodae</taxon>
        <taxon>Paniceae</taxon>
        <taxon>Dichantheliinae</taxon>
        <taxon>Dichanthelium</taxon>
    </lineage>
</organism>
<protein>
    <submittedName>
        <fullName evidence="2">Uncharacterized protein</fullName>
    </submittedName>
</protein>
<feature type="region of interest" description="Disordered" evidence="1">
    <location>
        <begin position="1"/>
        <end position="25"/>
    </location>
</feature>
<evidence type="ECO:0000313" key="2">
    <source>
        <dbReference type="EMBL" id="OEL18150.1"/>
    </source>
</evidence>
<dbReference type="EMBL" id="LWDX02057592">
    <property type="protein sequence ID" value="OEL18150.1"/>
    <property type="molecule type" value="Genomic_DNA"/>
</dbReference>
<proteinExistence type="predicted"/>
<feature type="compositionally biased region" description="Basic and acidic residues" evidence="1">
    <location>
        <begin position="9"/>
        <end position="19"/>
    </location>
</feature>
<name>A0A1E5UZ34_9POAL</name>
<feature type="region of interest" description="Disordered" evidence="1">
    <location>
        <begin position="39"/>
        <end position="70"/>
    </location>
</feature>
<dbReference type="Proteomes" id="UP000095767">
    <property type="component" value="Unassembled WGS sequence"/>
</dbReference>
<evidence type="ECO:0000256" key="1">
    <source>
        <dbReference type="SAM" id="MobiDB-lite"/>
    </source>
</evidence>
<feature type="non-terminal residue" evidence="2">
    <location>
        <position position="1"/>
    </location>
</feature>